<dbReference type="EMBL" id="CP015057">
    <property type="protein sequence ID" value="QGN15921.1"/>
    <property type="molecule type" value="Genomic_DNA"/>
</dbReference>
<evidence type="ECO:0000313" key="2">
    <source>
        <dbReference type="Proteomes" id="UP000422736"/>
    </source>
</evidence>
<accession>A0ABX6EVS9</accession>
<gene>
    <name evidence="1" type="ORF">FIM1_2619</name>
</gene>
<dbReference type="Proteomes" id="UP000422736">
    <property type="component" value="Chromosome 4"/>
</dbReference>
<protein>
    <submittedName>
        <fullName evidence="1">Uncharacterized protein</fullName>
    </submittedName>
</protein>
<sequence length="158" mass="18822">MSENRLRRRVELLEHLLRVCEDKQWLFNSFHLSLEEIRRYNMKCEVVQFSMEKLKLIYDVNNLARANLVNEKILYQLNERLKIIFTRNTRSRNILDQHVLTAALIDLLINVCKLIEKSETRMLSMVLTNSIESLIDDKFLKPYCHGLLLYTKNGSLDH</sequence>
<keyword evidence="2" id="KW-1185">Reference proteome</keyword>
<reference evidence="1 2" key="1">
    <citation type="submission" date="2016-03" db="EMBL/GenBank/DDBJ databases">
        <title>How can Kluyveromyces marxianus grow so fast - potential evolutionary course in Saccharomyces Complex revealed by comparative genomics.</title>
        <authorList>
            <person name="Mo W."/>
            <person name="Lu W."/>
            <person name="Yang X."/>
            <person name="Qi J."/>
            <person name="Lv H."/>
        </authorList>
    </citation>
    <scope>NUCLEOTIDE SEQUENCE [LARGE SCALE GENOMIC DNA]</scope>
    <source>
        <strain evidence="1 2">FIM1</strain>
    </source>
</reference>
<proteinExistence type="predicted"/>
<evidence type="ECO:0000313" key="1">
    <source>
        <dbReference type="EMBL" id="QGN15921.1"/>
    </source>
</evidence>
<organism evidence="1 2">
    <name type="scientific">Kluyveromyces marxianus</name>
    <name type="common">Yeast</name>
    <name type="synonym">Candida kefyr</name>
    <dbReference type="NCBI Taxonomy" id="4911"/>
    <lineage>
        <taxon>Eukaryota</taxon>
        <taxon>Fungi</taxon>
        <taxon>Dikarya</taxon>
        <taxon>Ascomycota</taxon>
        <taxon>Saccharomycotina</taxon>
        <taxon>Saccharomycetes</taxon>
        <taxon>Saccharomycetales</taxon>
        <taxon>Saccharomycetaceae</taxon>
        <taxon>Kluyveromyces</taxon>
    </lineage>
</organism>
<name>A0ABX6EVS9_KLUMA</name>